<keyword evidence="1" id="KW-0808">Transferase</keyword>
<dbReference type="InterPro" id="IPR026634">
    <property type="entry name" value="TPST-like"/>
</dbReference>
<dbReference type="Proteomes" id="UP000030147">
    <property type="component" value="Unassembled WGS sequence"/>
</dbReference>
<keyword evidence="3" id="KW-1185">Reference proteome</keyword>
<dbReference type="PANTHER" id="PTHR12788">
    <property type="entry name" value="PROTEIN-TYROSINE SULFOTRANSFERASE 2"/>
    <property type="match status" value="1"/>
</dbReference>
<dbReference type="RefSeq" id="WP_036817322.1">
    <property type="nucleotide sequence ID" value="NZ_AVBF01000011.1"/>
</dbReference>
<accession>A0A0A2TWD2</accession>
<comment type="caution">
    <text evidence="2">The sequence shown here is derived from an EMBL/GenBank/DDBJ whole genome shotgun (WGS) entry which is preliminary data.</text>
</comment>
<evidence type="ECO:0008006" key="4">
    <source>
        <dbReference type="Google" id="ProtNLM"/>
    </source>
</evidence>
<evidence type="ECO:0000313" key="3">
    <source>
        <dbReference type="Proteomes" id="UP000030147"/>
    </source>
</evidence>
<dbReference type="PANTHER" id="PTHR12788:SF10">
    <property type="entry name" value="PROTEIN-TYROSINE SULFOTRANSFERASE"/>
    <property type="match status" value="1"/>
</dbReference>
<sequence>MIVNICCCGSSGSTLFSNLLNRHPDILSGEEMSVFSNNTIFENFSLIKKYPEFFVENGVPDFPTSPFPFHPGRVFLTDVDNYRLSHNEIFTMLKKSENTHEFLFKLKNSVLKSSQKKIWAEKTPENIHAVGNFLNTFNNQEAKVIHIVRNPKDVILSLMNRNYSFFSAAERWITSVAAIQPYVNNKNVLEISYEDLVLKPEIILNQVCEFLGVSFNYEDFQAQNNNSGVQRNHQISSWNNSPFGKISSSSLNKHKTSSINFDILYNMKLSKDYANFLGQDHISFRDLANKYGY</sequence>
<dbReference type="Pfam" id="PF13469">
    <property type="entry name" value="Sulfotransfer_3"/>
    <property type="match status" value="1"/>
</dbReference>
<proteinExistence type="predicted"/>
<organism evidence="2 3">
    <name type="scientific">Pontibacillus yanchengensis Y32</name>
    <dbReference type="NCBI Taxonomy" id="1385514"/>
    <lineage>
        <taxon>Bacteria</taxon>
        <taxon>Bacillati</taxon>
        <taxon>Bacillota</taxon>
        <taxon>Bacilli</taxon>
        <taxon>Bacillales</taxon>
        <taxon>Bacillaceae</taxon>
        <taxon>Pontibacillus</taxon>
    </lineage>
</organism>
<dbReference type="OrthoDB" id="1767861at2"/>
<dbReference type="EMBL" id="AVBF01000011">
    <property type="protein sequence ID" value="KGP73605.1"/>
    <property type="molecule type" value="Genomic_DNA"/>
</dbReference>
<gene>
    <name evidence="2" type="ORF">N782_03820</name>
</gene>
<dbReference type="InterPro" id="IPR027417">
    <property type="entry name" value="P-loop_NTPase"/>
</dbReference>
<evidence type="ECO:0000313" key="2">
    <source>
        <dbReference type="EMBL" id="KGP73605.1"/>
    </source>
</evidence>
<evidence type="ECO:0000256" key="1">
    <source>
        <dbReference type="ARBA" id="ARBA00022679"/>
    </source>
</evidence>
<name>A0A0A2TWD2_9BACI</name>
<dbReference type="Gene3D" id="3.40.50.300">
    <property type="entry name" value="P-loop containing nucleotide triphosphate hydrolases"/>
    <property type="match status" value="1"/>
</dbReference>
<dbReference type="STRING" id="1385514.N782_03820"/>
<dbReference type="GO" id="GO:0008476">
    <property type="term" value="F:protein-tyrosine sulfotransferase activity"/>
    <property type="evidence" value="ECO:0007669"/>
    <property type="project" value="InterPro"/>
</dbReference>
<reference evidence="2 3" key="1">
    <citation type="journal article" date="2015" name="Stand. Genomic Sci.">
        <title>High quality draft genome sequence of the moderately halophilic bacterium Pontibacillus yanchengensis Y32(T) and comparison among Pontibacillus genomes.</title>
        <authorList>
            <person name="Huang J."/>
            <person name="Qiao Z.X."/>
            <person name="Tang J.W."/>
            <person name="Wang G."/>
        </authorList>
    </citation>
    <scope>NUCLEOTIDE SEQUENCE [LARGE SCALE GENOMIC DNA]</scope>
    <source>
        <strain evidence="2 3">Y32</strain>
    </source>
</reference>
<dbReference type="AlphaFoldDB" id="A0A0A2TWD2"/>
<dbReference type="eggNOG" id="COG3914">
    <property type="taxonomic scope" value="Bacteria"/>
</dbReference>
<dbReference type="SUPFAM" id="SSF52540">
    <property type="entry name" value="P-loop containing nucleoside triphosphate hydrolases"/>
    <property type="match status" value="1"/>
</dbReference>
<protein>
    <recommendedName>
        <fullName evidence="4">Sulfotransferase</fullName>
    </recommendedName>
</protein>